<protein>
    <submittedName>
        <fullName evidence="1">Uncharacterized protein</fullName>
    </submittedName>
</protein>
<evidence type="ECO:0000313" key="1">
    <source>
        <dbReference type="EMBL" id="CAJ0567422.1"/>
    </source>
</evidence>
<name>A0AA36CFD4_9BILA</name>
<dbReference type="Proteomes" id="UP001177023">
    <property type="component" value="Unassembled WGS sequence"/>
</dbReference>
<proteinExistence type="predicted"/>
<dbReference type="AlphaFoldDB" id="A0AA36CFD4"/>
<organism evidence="1 2">
    <name type="scientific">Mesorhabditis spiculigera</name>
    <dbReference type="NCBI Taxonomy" id="96644"/>
    <lineage>
        <taxon>Eukaryota</taxon>
        <taxon>Metazoa</taxon>
        <taxon>Ecdysozoa</taxon>
        <taxon>Nematoda</taxon>
        <taxon>Chromadorea</taxon>
        <taxon>Rhabditida</taxon>
        <taxon>Rhabditina</taxon>
        <taxon>Rhabditomorpha</taxon>
        <taxon>Rhabditoidea</taxon>
        <taxon>Rhabditidae</taxon>
        <taxon>Mesorhabditinae</taxon>
        <taxon>Mesorhabditis</taxon>
    </lineage>
</organism>
<keyword evidence="2" id="KW-1185">Reference proteome</keyword>
<reference evidence="1" key="1">
    <citation type="submission" date="2023-06" db="EMBL/GenBank/DDBJ databases">
        <authorList>
            <person name="Delattre M."/>
        </authorList>
    </citation>
    <scope>NUCLEOTIDE SEQUENCE</scope>
    <source>
        <strain evidence="1">AF72</strain>
    </source>
</reference>
<dbReference type="EMBL" id="CATQJA010001493">
    <property type="protein sequence ID" value="CAJ0567422.1"/>
    <property type="molecule type" value="Genomic_DNA"/>
</dbReference>
<accession>A0AA36CFD4</accession>
<comment type="caution">
    <text evidence="1">The sequence shown here is derived from an EMBL/GenBank/DDBJ whole genome shotgun (WGS) entry which is preliminary data.</text>
</comment>
<feature type="non-terminal residue" evidence="1">
    <location>
        <position position="78"/>
    </location>
</feature>
<sequence>MFVLKLAASQLPPVPMEKEFPDVRIFDSPLGRVAWPFGPQPHPTVWKILGTSSPNSLSPTVHEYVNAYGYRMTGYNVY</sequence>
<gene>
    <name evidence="1" type="ORF">MSPICULIGERA_LOCUS5975</name>
</gene>
<evidence type="ECO:0000313" key="2">
    <source>
        <dbReference type="Proteomes" id="UP001177023"/>
    </source>
</evidence>